<dbReference type="InterPro" id="IPR052183">
    <property type="entry name" value="IS_Transposase"/>
</dbReference>
<gene>
    <name evidence="1" type="ORF">Megvenef_01477</name>
</gene>
<dbReference type="PANTHER" id="PTHR35528">
    <property type="entry name" value="BLL1675 PROTEIN"/>
    <property type="match status" value="1"/>
</dbReference>
<evidence type="ECO:0000313" key="2">
    <source>
        <dbReference type="Proteomes" id="UP001291687"/>
    </source>
</evidence>
<comment type="caution">
    <text evidence="1">The sequence shown here is derived from an EMBL/GenBank/DDBJ whole genome shotgun (WGS) entry which is preliminary data.</text>
</comment>
<evidence type="ECO:0000313" key="1">
    <source>
        <dbReference type="EMBL" id="MEA0971498.1"/>
    </source>
</evidence>
<organism evidence="1 2">
    <name type="scientific">Candidatus Megaera venefica</name>
    <dbReference type="NCBI Taxonomy" id="2055910"/>
    <lineage>
        <taxon>Bacteria</taxon>
        <taxon>Pseudomonadati</taxon>
        <taxon>Pseudomonadota</taxon>
        <taxon>Alphaproteobacteria</taxon>
        <taxon>Rickettsiales</taxon>
        <taxon>Rickettsiaceae</taxon>
        <taxon>Candidatus Megaera</taxon>
    </lineage>
</organism>
<keyword evidence="2" id="KW-1185">Reference proteome</keyword>
<protein>
    <submittedName>
        <fullName evidence="1">IS6 family transposase domain protein</fullName>
    </submittedName>
</protein>
<dbReference type="EMBL" id="JARJFB010000153">
    <property type="protein sequence ID" value="MEA0971498.1"/>
    <property type="molecule type" value="Genomic_DNA"/>
</dbReference>
<sequence>MKHRDFHYRHFLPEVILQCLRWYLRYPISYRNLEEMMIERGVEVDHTTLYRWVQAYSVELAKPHSLLL</sequence>
<proteinExistence type="predicted"/>
<dbReference type="PANTHER" id="PTHR35528:SF3">
    <property type="entry name" value="BLL1675 PROTEIN"/>
    <property type="match status" value="1"/>
</dbReference>
<accession>A0ABU5NED7</accession>
<name>A0ABU5NED7_9RICK</name>
<dbReference type="Proteomes" id="UP001291687">
    <property type="component" value="Unassembled WGS sequence"/>
</dbReference>
<reference evidence="1 2" key="1">
    <citation type="submission" date="2023-03" db="EMBL/GenBank/DDBJ databases">
        <title>Host association and intracellularity evolved multiple times independently in the Rickettsiales.</title>
        <authorList>
            <person name="Castelli M."/>
            <person name="Nardi T."/>
            <person name="Gammuto L."/>
            <person name="Bellinzona G."/>
            <person name="Sabaneyeva E."/>
            <person name="Potekhin A."/>
            <person name="Serra V."/>
            <person name="Petroni G."/>
            <person name="Sassera D."/>
        </authorList>
    </citation>
    <scope>NUCLEOTIDE SEQUENCE [LARGE SCALE GENOMIC DNA]</scope>
    <source>
        <strain evidence="1 2">Sr 2-6</strain>
    </source>
</reference>